<keyword evidence="5" id="KW-0251">Elongation factor</keyword>
<evidence type="ECO:0000256" key="3">
    <source>
        <dbReference type="ARBA" id="ARBA00023134"/>
    </source>
</evidence>
<organism evidence="5">
    <name type="scientific">Barrientosiimonas endolithica</name>
    <dbReference type="NCBI Taxonomy" id="1535208"/>
    <lineage>
        <taxon>Bacteria</taxon>
        <taxon>Bacillati</taxon>
        <taxon>Actinomycetota</taxon>
        <taxon>Actinomycetes</taxon>
        <taxon>Micrococcales</taxon>
        <taxon>Dermacoccaceae</taxon>
        <taxon>Barrientosiimonas</taxon>
    </lineage>
</organism>
<dbReference type="Pfam" id="PF00009">
    <property type="entry name" value="GTP_EFTU"/>
    <property type="match status" value="1"/>
</dbReference>
<protein>
    <submittedName>
        <fullName evidence="5">Translation elongation factor</fullName>
    </submittedName>
</protein>
<dbReference type="InterPro" id="IPR050543">
    <property type="entry name" value="eIF2G"/>
</dbReference>
<dbReference type="InterPro" id="IPR036388">
    <property type="entry name" value="WH-like_DNA-bd_sf"/>
</dbReference>
<dbReference type="EMBL" id="AP027735">
    <property type="protein sequence ID" value="BDZ59569.1"/>
    <property type="molecule type" value="Genomic_DNA"/>
</dbReference>
<sequence>MHVVATAGHVDHGKSSLVEVLTGQDPDRLDEERERGLTIELGYAWTTLPGVGEVAFVDVPGHQRFVTTMLAGVGPVPAVLLVVAADDPWMPQAEEHVAALDALGVRHWVVAVTRSDLADPAPMVEEVHRRLGARGLSAAVVPVSSQTREGIPALQQALAAMCAELPEPDPDAPARLWCDRVFSLRGAGTVVTGTLPAGTLRVGDELAVGERRVRVRSLQSLETDRTEVTGTARVAVRAGGDVRLRRGDVLVVPGSFTFSAEVDVALSSPGDRMPERPVLHVGATHLEVHARPLGERHARLRLPHPLPWHVGDRVLLRDPGRREVWGAQVLDPAPSPLRRRGAAAQRGKQLSGVGVPTASDLLAWHGPMRADDLRRLGLALPEGAETATQQGDWWVPREWAAAQAARLTGLCEAHERDRPVEPGLTLEGAARALGLPSAQLVPPLVRDPWQVRDGRIVRADAGVPPAVLRAVEALRAELADAPFAAPAAGRLPELGLDRRTIAAADKAGLLLVLEPGVVLLAGADDEAAQRLAELPQPFTTSEARAHLGTSRRVALPLLALLDRQGRTVRHPDDTRSLT</sequence>
<dbReference type="RefSeq" id="WP_289231523.1">
    <property type="nucleotide sequence ID" value="NZ_AP027735.1"/>
</dbReference>
<dbReference type="InterPro" id="IPR000795">
    <property type="entry name" value="T_Tr_GTP-bd_dom"/>
</dbReference>
<keyword evidence="3" id="KW-0342">GTP-binding</keyword>
<keyword evidence="1" id="KW-0547">Nucleotide-binding</keyword>
<dbReference type="InterPro" id="IPR009000">
    <property type="entry name" value="Transl_B-barrel_sf"/>
</dbReference>
<dbReference type="Pfam" id="PF09107">
    <property type="entry name" value="WHD_3rd_SelB"/>
    <property type="match status" value="1"/>
</dbReference>
<name>A0ABN6YQ71_9MICO</name>
<dbReference type="PANTHER" id="PTHR42854">
    <property type="entry name" value="EUKARYOTIC TRANSLATION INITIATION FACTOR 2 SUBUNIT 3 FAMILY MEMBER"/>
    <property type="match status" value="1"/>
</dbReference>
<dbReference type="PANTHER" id="PTHR42854:SF3">
    <property type="entry name" value="EUKARYOTIC TRANSLATION INITIATION FACTOR 2 SUBUNIT 3-RELATED"/>
    <property type="match status" value="1"/>
</dbReference>
<evidence type="ECO:0000256" key="1">
    <source>
        <dbReference type="ARBA" id="ARBA00022741"/>
    </source>
</evidence>
<evidence type="ECO:0000313" key="5">
    <source>
        <dbReference type="EMBL" id="BDZ59569.1"/>
    </source>
</evidence>
<dbReference type="SUPFAM" id="SSF52540">
    <property type="entry name" value="P-loop containing nucleoside triphosphate hydrolases"/>
    <property type="match status" value="1"/>
</dbReference>
<feature type="domain" description="Tr-type G" evidence="4">
    <location>
        <begin position="1"/>
        <end position="169"/>
    </location>
</feature>
<evidence type="ECO:0000256" key="2">
    <source>
        <dbReference type="ARBA" id="ARBA00022917"/>
    </source>
</evidence>
<reference evidence="5" key="1">
    <citation type="journal article" date="2014" name="Int. J. Syst. Evol. Microbiol.">
        <title>Complete genome of a new Firmicutes species belonging to the dominant human colonic microbiota ('Ruminococcus bicirculans') reveals two chromosomes and a selective capacity to utilize plant glucans.</title>
        <authorList>
            <consortium name="NISC Comparative Sequencing Program"/>
            <person name="Wegmann U."/>
            <person name="Louis P."/>
            <person name="Goesmann A."/>
            <person name="Henrissat B."/>
            <person name="Duncan S.H."/>
            <person name="Flint H.J."/>
        </authorList>
    </citation>
    <scope>NUCLEOTIDE SEQUENCE</scope>
    <source>
        <strain evidence="5">NBRC 110608</strain>
    </source>
</reference>
<reference evidence="5" key="2">
    <citation type="submission" date="2023-02" db="EMBL/GenBank/DDBJ databases">
        <authorList>
            <person name="Sun Q."/>
            <person name="Mori K."/>
        </authorList>
    </citation>
    <scope>NUCLEOTIDE SEQUENCE</scope>
    <source>
        <strain evidence="5">NBRC 110608</strain>
    </source>
</reference>
<evidence type="ECO:0000259" key="4">
    <source>
        <dbReference type="PROSITE" id="PS51722"/>
    </source>
</evidence>
<dbReference type="Gene3D" id="1.10.10.10">
    <property type="entry name" value="Winged helix-like DNA-binding domain superfamily/Winged helix DNA-binding domain"/>
    <property type="match status" value="1"/>
</dbReference>
<dbReference type="GO" id="GO:0003746">
    <property type="term" value="F:translation elongation factor activity"/>
    <property type="evidence" value="ECO:0007669"/>
    <property type="project" value="UniProtKB-KW"/>
</dbReference>
<gene>
    <name evidence="5" type="primary">selB</name>
    <name evidence="5" type="ORF">GCM10025872_32260</name>
</gene>
<dbReference type="Gene3D" id="3.40.50.300">
    <property type="entry name" value="P-loop containing nucleotide triphosphate hydrolases"/>
    <property type="match status" value="1"/>
</dbReference>
<dbReference type="SUPFAM" id="SSF50447">
    <property type="entry name" value="Translation proteins"/>
    <property type="match status" value="1"/>
</dbReference>
<dbReference type="InterPro" id="IPR027417">
    <property type="entry name" value="P-loop_NTPase"/>
</dbReference>
<dbReference type="InterPro" id="IPR015191">
    <property type="entry name" value="SelB_WHD4"/>
</dbReference>
<accession>A0ABN6YQ71</accession>
<proteinExistence type="predicted"/>
<keyword evidence="2" id="KW-0648">Protein biosynthesis</keyword>
<dbReference type="PROSITE" id="PS51722">
    <property type="entry name" value="G_TR_2"/>
    <property type="match status" value="1"/>
</dbReference>
<dbReference type="Gene3D" id="2.40.30.10">
    <property type="entry name" value="Translation factors"/>
    <property type="match status" value="1"/>
</dbReference>